<dbReference type="AlphaFoldDB" id="A0A1Z4GH93"/>
<dbReference type="EMBL" id="AP018174">
    <property type="protein sequence ID" value="BAY16857.1"/>
    <property type="molecule type" value="Genomic_DNA"/>
</dbReference>
<dbReference type="Proteomes" id="UP000218287">
    <property type="component" value="Chromosome"/>
</dbReference>
<keyword evidence="2" id="KW-1185">Reference proteome</keyword>
<gene>
    <name evidence="1" type="ORF">NIES21_26910</name>
</gene>
<name>A0A1Z4GH93_9CYAN</name>
<evidence type="ECO:0008006" key="3">
    <source>
        <dbReference type="Google" id="ProtNLM"/>
    </source>
</evidence>
<sequence>MATDYVLFIHGVTIRNPNYADELFQRLAQSASDRNFQNIPFYWGDINQQPETKLLGQLRSSSDWNQMWFHNIREQQILPFTGDAALYISRYVGAKIVRKLKKQIADSGLLKAKPDDRLHIVTHSWGTVMLFDILFASRWEDQNAPAHDDVMAIRDAIFGVDGENRDRYEGIKIASIHTMGSPVAIFSLTDVKSDQDETGASSSHDITPNLQTFVGQNETGVSSSHDITPKLQTLLKSLQEEASPREKLPWWNYIHPADPIAYPLQKMMIDLVDGYTEYLDIQDTITHSTGWLGWLENLIAQTPLAQTNLPLLLSLLPDNPHGSYWHNDEVIKKIIHVVKNKTPKANSLSRSV</sequence>
<protein>
    <recommendedName>
        <fullName evidence="3">Alpha/beta hydrolase</fullName>
    </recommendedName>
</protein>
<reference evidence="1 2" key="1">
    <citation type="submission" date="2017-06" db="EMBL/GenBank/DDBJ databases">
        <title>Genome sequencing of cyanobaciteial culture collection at National Institute for Environmental Studies (NIES).</title>
        <authorList>
            <person name="Hirose Y."/>
            <person name="Shimura Y."/>
            <person name="Fujisawa T."/>
            <person name="Nakamura Y."/>
            <person name="Kawachi M."/>
        </authorList>
    </citation>
    <scope>NUCLEOTIDE SEQUENCE [LARGE SCALE GENOMIC DNA]</scope>
    <source>
        <strain evidence="1 2">NIES-21</strain>
    </source>
</reference>
<accession>A0A1Z4GH93</accession>
<proteinExistence type="predicted"/>
<evidence type="ECO:0000313" key="1">
    <source>
        <dbReference type="EMBL" id="BAY16857.1"/>
    </source>
</evidence>
<evidence type="ECO:0000313" key="2">
    <source>
        <dbReference type="Proteomes" id="UP000218287"/>
    </source>
</evidence>
<organism evidence="1 2">
    <name type="scientific">Anabaenopsis circularis NIES-21</name>
    <dbReference type="NCBI Taxonomy" id="1085406"/>
    <lineage>
        <taxon>Bacteria</taxon>
        <taxon>Bacillati</taxon>
        <taxon>Cyanobacteriota</taxon>
        <taxon>Cyanophyceae</taxon>
        <taxon>Nostocales</taxon>
        <taxon>Nodulariaceae</taxon>
        <taxon>Anabaenopsis</taxon>
    </lineage>
</organism>
<dbReference type="OrthoDB" id="570706at2"/>